<dbReference type="SMART" id="SM00131">
    <property type="entry name" value="KU"/>
    <property type="match status" value="1"/>
</dbReference>
<dbReference type="InterPro" id="IPR002223">
    <property type="entry name" value="Kunitz_BPTI"/>
</dbReference>
<feature type="signal peptide" evidence="2">
    <location>
        <begin position="1"/>
        <end position="19"/>
    </location>
</feature>
<organism evidence="4 5">
    <name type="scientific">Lymnaea stagnalis</name>
    <name type="common">Great pond snail</name>
    <name type="synonym">Helix stagnalis</name>
    <dbReference type="NCBI Taxonomy" id="6523"/>
    <lineage>
        <taxon>Eukaryota</taxon>
        <taxon>Metazoa</taxon>
        <taxon>Spiralia</taxon>
        <taxon>Lophotrochozoa</taxon>
        <taxon>Mollusca</taxon>
        <taxon>Gastropoda</taxon>
        <taxon>Heterobranchia</taxon>
        <taxon>Euthyneura</taxon>
        <taxon>Panpulmonata</taxon>
        <taxon>Hygrophila</taxon>
        <taxon>Lymnaeoidea</taxon>
        <taxon>Lymnaeidae</taxon>
        <taxon>Lymnaea</taxon>
    </lineage>
</organism>
<evidence type="ECO:0000313" key="4">
    <source>
        <dbReference type="EMBL" id="CAL1526343.1"/>
    </source>
</evidence>
<keyword evidence="5" id="KW-1185">Reference proteome</keyword>
<dbReference type="FunFam" id="4.10.410.10:FF:000020">
    <property type="entry name" value="Collagen, type VI, alpha 3"/>
    <property type="match status" value="1"/>
</dbReference>
<comment type="caution">
    <text evidence="4">The sequence shown here is derived from an EMBL/GenBank/DDBJ whole genome shotgun (WGS) entry which is preliminary data.</text>
</comment>
<dbReference type="InterPro" id="IPR050098">
    <property type="entry name" value="TFPI/VKTCI-like"/>
</dbReference>
<evidence type="ECO:0000256" key="2">
    <source>
        <dbReference type="SAM" id="SignalP"/>
    </source>
</evidence>
<reference evidence="4 5" key="1">
    <citation type="submission" date="2024-04" db="EMBL/GenBank/DDBJ databases">
        <authorList>
            <consortium name="Genoscope - CEA"/>
            <person name="William W."/>
        </authorList>
    </citation>
    <scope>NUCLEOTIDE SEQUENCE [LARGE SCALE GENOMIC DNA]</scope>
</reference>
<protein>
    <recommendedName>
        <fullName evidence="3">BPTI/Kunitz inhibitor domain-containing protein</fullName>
    </recommendedName>
</protein>
<feature type="chain" id="PRO_5043595416" description="BPTI/Kunitz inhibitor domain-containing protein" evidence="2">
    <location>
        <begin position="20"/>
        <end position="82"/>
    </location>
</feature>
<dbReference type="GO" id="GO:0004867">
    <property type="term" value="F:serine-type endopeptidase inhibitor activity"/>
    <property type="evidence" value="ECO:0007669"/>
    <property type="project" value="InterPro"/>
</dbReference>
<dbReference type="InterPro" id="IPR036880">
    <property type="entry name" value="Kunitz_BPTI_sf"/>
</dbReference>
<keyword evidence="2" id="KW-0732">Signal</keyword>
<accession>A0AAV2GYB2</accession>
<dbReference type="PRINTS" id="PR00759">
    <property type="entry name" value="BASICPTASE"/>
</dbReference>
<feature type="domain" description="BPTI/Kunitz inhibitor" evidence="3">
    <location>
        <begin position="26"/>
        <end position="76"/>
    </location>
</feature>
<dbReference type="SUPFAM" id="SSF57362">
    <property type="entry name" value="BPTI-like"/>
    <property type="match status" value="1"/>
</dbReference>
<keyword evidence="1" id="KW-1015">Disulfide bond</keyword>
<dbReference type="Gene3D" id="4.10.410.10">
    <property type="entry name" value="Pancreatic trypsin inhibitor Kunitz domain"/>
    <property type="match status" value="1"/>
</dbReference>
<dbReference type="PROSITE" id="PS00280">
    <property type="entry name" value="BPTI_KUNITZ_1"/>
    <property type="match status" value="1"/>
</dbReference>
<dbReference type="PROSITE" id="PS50279">
    <property type="entry name" value="BPTI_KUNITZ_2"/>
    <property type="match status" value="1"/>
</dbReference>
<dbReference type="InterPro" id="IPR020901">
    <property type="entry name" value="Prtase_inh_Kunz-CS"/>
</dbReference>
<dbReference type="Proteomes" id="UP001497497">
    <property type="component" value="Unassembled WGS sequence"/>
</dbReference>
<sequence length="82" mass="8922">MAFKVYCVFLLGVCLQLSAQQSPDYCSLAPVSGMCEAYIPSFYYNPTYGSCMKFIYGGCGGNQNRFSTAVECETVCKPQGAL</sequence>
<evidence type="ECO:0000259" key="3">
    <source>
        <dbReference type="PROSITE" id="PS50279"/>
    </source>
</evidence>
<dbReference type="Pfam" id="PF00014">
    <property type="entry name" value="Kunitz_BPTI"/>
    <property type="match status" value="1"/>
</dbReference>
<gene>
    <name evidence="4" type="ORF">GSLYS_00000520001</name>
</gene>
<dbReference type="EMBL" id="CAXITT010000004">
    <property type="protein sequence ID" value="CAL1526343.1"/>
    <property type="molecule type" value="Genomic_DNA"/>
</dbReference>
<evidence type="ECO:0000313" key="5">
    <source>
        <dbReference type="Proteomes" id="UP001497497"/>
    </source>
</evidence>
<dbReference type="AlphaFoldDB" id="A0AAV2GYB2"/>
<name>A0AAV2GYB2_LYMST</name>
<proteinExistence type="predicted"/>
<dbReference type="PANTHER" id="PTHR10083">
    <property type="entry name" value="KUNITZ-TYPE PROTEASE INHIBITOR-RELATED"/>
    <property type="match status" value="1"/>
</dbReference>
<evidence type="ECO:0000256" key="1">
    <source>
        <dbReference type="ARBA" id="ARBA00023157"/>
    </source>
</evidence>